<gene>
    <name evidence="1" type="ORF">OO17_22825</name>
</gene>
<dbReference type="PATRIC" id="fig|1076.23.peg.5452"/>
<protein>
    <submittedName>
        <fullName evidence="1">Uncharacterized protein</fullName>
    </submittedName>
</protein>
<dbReference type="AlphaFoldDB" id="A0A0D7ECE8"/>
<proteinExistence type="predicted"/>
<name>A0A0D7ECE8_RHOPL</name>
<accession>A0A0D7ECE8</accession>
<comment type="caution">
    <text evidence="1">The sequence shown here is derived from an EMBL/GenBank/DDBJ whole genome shotgun (WGS) entry which is preliminary data.</text>
</comment>
<dbReference type="EMBL" id="JXXE01000504">
    <property type="protein sequence ID" value="KIZ38413.1"/>
    <property type="molecule type" value="Genomic_DNA"/>
</dbReference>
<evidence type="ECO:0000313" key="2">
    <source>
        <dbReference type="Proteomes" id="UP000032515"/>
    </source>
</evidence>
<evidence type="ECO:0000313" key="1">
    <source>
        <dbReference type="EMBL" id="KIZ38413.1"/>
    </source>
</evidence>
<dbReference type="Proteomes" id="UP000032515">
    <property type="component" value="Unassembled WGS sequence"/>
</dbReference>
<feature type="non-terminal residue" evidence="1">
    <location>
        <position position="1"/>
    </location>
</feature>
<sequence length="114" mass="11228">TMMLISAFIIVAVLAVATREGGSRAGLIESAAAAAPAEAPAPVPPPITFRAVVSSSCAADGCPTTCSSDEALVSAICIGPTSAKFSDRLTVADGQMTAGCGPTSSQIVVSCARK</sequence>
<organism evidence="1 2">
    <name type="scientific">Rhodopseudomonas palustris</name>
    <dbReference type="NCBI Taxonomy" id="1076"/>
    <lineage>
        <taxon>Bacteria</taxon>
        <taxon>Pseudomonadati</taxon>
        <taxon>Pseudomonadota</taxon>
        <taxon>Alphaproteobacteria</taxon>
        <taxon>Hyphomicrobiales</taxon>
        <taxon>Nitrobacteraceae</taxon>
        <taxon>Rhodopseudomonas</taxon>
    </lineage>
</organism>
<dbReference type="RefSeq" id="WP_044415974.1">
    <property type="nucleotide sequence ID" value="NZ_JXXE01000504.1"/>
</dbReference>
<reference evidence="1 2" key="1">
    <citation type="submission" date="2014-11" db="EMBL/GenBank/DDBJ databases">
        <title>Genomics and ecophysiology of heterotrophic nitrogen fixing bacteria isolated from estuarine surface water.</title>
        <authorList>
            <person name="Bentzon-Tilia M."/>
            <person name="Severin I."/>
            <person name="Hansen L.H."/>
            <person name="Riemann L."/>
        </authorList>
    </citation>
    <scope>NUCLEOTIDE SEQUENCE [LARGE SCALE GENOMIC DNA]</scope>
    <source>
        <strain evidence="1 2">BAL398</strain>
    </source>
</reference>